<evidence type="ECO:0000313" key="9">
    <source>
        <dbReference type="Proteomes" id="UP000054516"/>
    </source>
</evidence>
<dbReference type="InterPro" id="IPR049328">
    <property type="entry name" value="TM_ErbB1"/>
</dbReference>
<gene>
    <name evidence="8" type="ORF">SAMD00023353_1800170</name>
</gene>
<dbReference type="OMA" id="CADTCAL"/>
<dbReference type="Gene3D" id="2.30.30.40">
    <property type="entry name" value="SH3 Domains"/>
    <property type="match status" value="1"/>
</dbReference>
<keyword evidence="5" id="KW-1133">Transmembrane helix</keyword>
<evidence type="ECO:0000256" key="5">
    <source>
        <dbReference type="SAM" id="Phobius"/>
    </source>
</evidence>
<dbReference type="GO" id="GO:0005524">
    <property type="term" value="F:ATP binding"/>
    <property type="evidence" value="ECO:0007669"/>
    <property type="project" value="UniProtKB-KW"/>
</dbReference>
<dbReference type="InterPro" id="IPR036028">
    <property type="entry name" value="SH3-like_dom_sf"/>
</dbReference>
<evidence type="ECO:0000313" key="8">
    <source>
        <dbReference type="EMBL" id="GAP86388.1"/>
    </source>
</evidence>
<keyword evidence="3" id="KW-0067">ATP-binding</keyword>
<organism evidence="8">
    <name type="scientific">Rosellinia necatrix</name>
    <name type="common">White root-rot fungus</name>
    <dbReference type="NCBI Taxonomy" id="77044"/>
    <lineage>
        <taxon>Eukaryota</taxon>
        <taxon>Fungi</taxon>
        <taxon>Dikarya</taxon>
        <taxon>Ascomycota</taxon>
        <taxon>Pezizomycotina</taxon>
        <taxon>Sordariomycetes</taxon>
        <taxon>Xylariomycetidae</taxon>
        <taxon>Xylariales</taxon>
        <taxon>Xylariaceae</taxon>
        <taxon>Rosellinia</taxon>
    </lineage>
</organism>
<accession>A0A1W2TEE6</accession>
<evidence type="ECO:0000259" key="7">
    <source>
        <dbReference type="Pfam" id="PF21314"/>
    </source>
</evidence>
<dbReference type="AlphaFoldDB" id="A0A1W2TEE6"/>
<dbReference type="SUPFAM" id="SSF50044">
    <property type="entry name" value="SH3-domain"/>
    <property type="match status" value="1"/>
</dbReference>
<proteinExistence type="predicted"/>
<feature type="compositionally biased region" description="Low complexity" evidence="4">
    <location>
        <begin position="406"/>
        <end position="418"/>
    </location>
</feature>
<feature type="domain" description="Epidermal growth factor receptor-like transmembrane-juxtamembrane segment" evidence="7">
    <location>
        <begin position="285"/>
        <end position="316"/>
    </location>
</feature>
<keyword evidence="2" id="KW-0547">Nucleotide-binding</keyword>
<dbReference type="CDD" id="cd12087">
    <property type="entry name" value="TM_EGFR-like"/>
    <property type="match status" value="1"/>
</dbReference>
<evidence type="ECO:0000256" key="3">
    <source>
        <dbReference type="ARBA" id="ARBA00022840"/>
    </source>
</evidence>
<dbReference type="PANTHER" id="PTHR16861:SF4">
    <property type="entry name" value="SH3 DOMAIN PROTEIN (AFU_ORTHOLOGUE AFUA_1G13610)"/>
    <property type="match status" value="1"/>
</dbReference>
<sequence length="601" mass="63965">MTTDHPTEMRNRRSHVNRGTAVLLMTMMASLPQTTAQQEQPACIQLTDSTTCSAFSSAFVSTNKNVTDLFSFLTVVNDVKTFDSQLNQYISGEWRQRQYQTLLGCGAVDVSNEDLYARFSISVLCNGIVQNSIPYCTMPDDAKRPLCAADCADYAQSEEYVVANRNLCPTPGSNAQAQIRSDFEICALPADALSPANCVQATTNEPDNCGYGESLFGLCSYCASGGINSTDTCCYNSNAEKRCTGVVLPTIIPQNFTSATPTATSSATSTPAPGGSTRGLSGGAIAGIVIGSIAGAVLIALLLFFCIRRAQQKKERQAENIFNQPSPTRKGPQVTQVTAATPPQGYEVLPGGRIARMSALEGHSGSSPSRPGGSQHGSSPGTATGSAIVGGAAGAMAGRRRVDNQSSSDSFGESPGSETRIGVLRPPPTNIRRHGSLSSNSVLAGEDPNSPTSAGGMSSPPGINSQQSEQLPFFKDYYSRDDIRPGERVAVLWAYQPRANDEFSLERGDMLKVVGIWDDGWATGIMMNERADEWEARRQAQRDSGVANASDRMRDPSPPANSEIKAFPLVCVCLPDHWRKTIDGDGSTEAGSSAHLGIHRT</sequence>
<keyword evidence="1" id="KW-0597">Phosphoprotein</keyword>
<reference evidence="8" key="1">
    <citation type="submission" date="2016-03" db="EMBL/GenBank/DDBJ databases">
        <title>Draft genome sequence of Rosellinia necatrix.</title>
        <authorList>
            <person name="Kanematsu S."/>
        </authorList>
    </citation>
    <scope>NUCLEOTIDE SEQUENCE [LARGE SCALE GENOMIC DNA]</scope>
    <source>
        <strain evidence="8">W97</strain>
    </source>
</reference>
<feature type="region of interest" description="Disordered" evidence="4">
    <location>
        <begin position="538"/>
        <end position="561"/>
    </location>
</feature>
<evidence type="ECO:0000256" key="6">
    <source>
        <dbReference type="SAM" id="SignalP"/>
    </source>
</evidence>
<keyword evidence="5" id="KW-0812">Transmembrane</keyword>
<dbReference type="Pfam" id="PF21314">
    <property type="entry name" value="TM_ErbB1"/>
    <property type="match status" value="1"/>
</dbReference>
<name>A0A1W2TEE6_ROSNE</name>
<keyword evidence="6" id="KW-0732">Signal</keyword>
<keyword evidence="5" id="KW-0472">Membrane</keyword>
<dbReference type="PANTHER" id="PTHR16861">
    <property type="entry name" value="GLYCOPROTEIN 38"/>
    <property type="match status" value="1"/>
</dbReference>
<protein>
    <submittedName>
        <fullName evidence="8">Putative SH3 domain-containing protein</fullName>
    </submittedName>
</protein>
<evidence type="ECO:0000256" key="4">
    <source>
        <dbReference type="SAM" id="MobiDB-lite"/>
    </source>
</evidence>
<dbReference type="Proteomes" id="UP000054516">
    <property type="component" value="Unassembled WGS sequence"/>
</dbReference>
<feature type="signal peptide" evidence="6">
    <location>
        <begin position="1"/>
        <end position="36"/>
    </location>
</feature>
<feature type="transmembrane region" description="Helical" evidence="5">
    <location>
        <begin position="284"/>
        <end position="307"/>
    </location>
</feature>
<dbReference type="CDD" id="cd00174">
    <property type="entry name" value="SH3"/>
    <property type="match status" value="1"/>
</dbReference>
<feature type="region of interest" description="Disordered" evidence="4">
    <location>
        <begin position="318"/>
        <end position="467"/>
    </location>
</feature>
<keyword evidence="9" id="KW-1185">Reference proteome</keyword>
<feature type="compositionally biased region" description="Polar residues" evidence="4">
    <location>
        <begin position="449"/>
        <end position="467"/>
    </location>
</feature>
<feature type="compositionally biased region" description="Low complexity" evidence="4">
    <location>
        <begin position="362"/>
        <end position="397"/>
    </location>
</feature>
<evidence type="ECO:0000256" key="1">
    <source>
        <dbReference type="ARBA" id="ARBA00022553"/>
    </source>
</evidence>
<dbReference type="STRING" id="77044.A0A1W2TEE6"/>
<evidence type="ECO:0000256" key="2">
    <source>
        <dbReference type="ARBA" id="ARBA00022741"/>
    </source>
</evidence>
<dbReference type="OrthoDB" id="2163411at2759"/>
<dbReference type="EMBL" id="DF977463">
    <property type="protein sequence ID" value="GAP86388.1"/>
    <property type="molecule type" value="Genomic_DNA"/>
</dbReference>
<feature type="compositionally biased region" description="Polar residues" evidence="4">
    <location>
        <begin position="320"/>
        <end position="341"/>
    </location>
</feature>
<feature type="chain" id="PRO_5010694458" evidence="6">
    <location>
        <begin position="37"/>
        <end position="601"/>
    </location>
</feature>